<evidence type="ECO:0000313" key="1">
    <source>
        <dbReference type="EMBL" id="ACT96104.1"/>
    </source>
</evidence>
<reference evidence="1 2" key="1">
    <citation type="journal article" date="2009" name="Stand. Genomic Sci.">
        <title>Complete genome sequence of Dyadobacter fermentans type strain (NS114).</title>
        <authorList>
            <person name="Lang E."/>
            <person name="Lapidus A."/>
            <person name="Chertkov O."/>
            <person name="Brettin T."/>
            <person name="Detter J.C."/>
            <person name="Han C."/>
            <person name="Copeland A."/>
            <person name="Glavina Del Rio T."/>
            <person name="Nolan M."/>
            <person name="Chen F."/>
            <person name="Lucas S."/>
            <person name="Tice H."/>
            <person name="Cheng J.F."/>
            <person name="Land M."/>
            <person name="Hauser L."/>
            <person name="Chang Y.J."/>
            <person name="Jeffries C.D."/>
            <person name="Kopitz M."/>
            <person name="Bruce D."/>
            <person name="Goodwin L."/>
            <person name="Pitluck S."/>
            <person name="Ovchinnikova G."/>
            <person name="Pati A."/>
            <person name="Ivanova N."/>
            <person name="Mavrommatis K."/>
            <person name="Chen A."/>
            <person name="Palaniappan K."/>
            <person name="Chain P."/>
            <person name="Bristow J."/>
            <person name="Eisen J.A."/>
            <person name="Markowitz V."/>
            <person name="Hugenholtz P."/>
            <person name="Goker M."/>
            <person name="Rohde M."/>
            <person name="Kyrpides N.C."/>
            <person name="Klenk H.P."/>
        </authorList>
    </citation>
    <scope>NUCLEOTIDE SEQUENCE [LARGE SCALE GENOMIC DNA]</scope>
    <source>
        <strain evidence="2">ATCC 700827 / DSM 18053 / CIP 107007 / KCTC 52180 / NS114</strain>
    </source>
</reference>
<accession>C6W6P3</accession>
<keyword evidence="2" id="KW-1185">Reference proteome</keyword>
<dbReference type="STRING" id="471854.Dfer_4903"/>
<dbReference type="AlphaFoldDB" id="C6W6P3"/>
<dbReference type="EMBL" id="CP001619">
    <property type="protein sequence ID" value="ACT96104.1"/>
    <property type="molecule type" value="Genomic_DNA"/>
</dbReference>
<sequence length="77" mass="9208">MDTAVKLNEDGKLNDLQISILRMFNHGISDAQTYELRKILLAYFDAELRKELEKVQNEKQYTQDDYDRMLTDDNFFK</sequence>
<dbReference type="HOGENOM" id="CLU_2632427_0_0_10"/>
<gene>
    <name evidence="1" type="ordered locus">Dfer_4903</name>
</gene>
<dbReference type="Proteomes" id="UP000002011">
    <property type="component" value="Chromosome"/>
</dbReference>
<dbReference type="KEGG" id="dfe:Dfer_4903"/>
<name>C6W6P3_DYAFD</name>
<evidence type="ECO:0000313" key="2">
    <source>
        <dbReference type="Proteomes" id="UP000002011"/>
    </source>
</evidence>
<proteinExistence type="predicted"/>
<protein>
    <submittedName>
        <fullName evidence="1">Uncharacterized protein</fullName>
    </submittedName>
</protein>
<organism evidence="1 2">
    <name type="scientific">Dyadobacter fermentans (strain ATCC 700827 / DSM 18053 / CIP 107007 / KCTC 52180 / NS114)</name>
    <dbReference type="NCBI Taxonomy" id="471854"/>
    <lineage>
        <taxon>Bacteria</taxon>
        <taxon>Pseudomonadati</taxon>
        <taxon>Bacteroidota</taxon>
        <taxon>Cytophagia</taxon>
        <taxon>Cytophagales</taxon>
        <taxon>Spirosomataceae</taxon>
        <taxon>Dyadobacter</taxon>
    </lineage>
</organism>